<name>A0A381VRU9_9ZZZZ</name>
<dbReference type="AlphaFoldDB" id="A0A381VRU9"/>
<evidence type="ECO:0000313" key="1">
    <source>
        <dbReference type="EMBL" id="SVA43032.1"/>
    </source>
</evidence>
<gene>
    <name evidence="1" type="ORF">METZ01_LOCUS95886</name>
</gene>
<protein>
    <submittedName>
        <fullName evidence="1">Uncharacterized protein</fullName>
    </submittedName>
</protein>
<proteinExistence type="predicted"/>
<sequence length="74" mass="8354">SVINELTKFGGADGIESLKGIIHLYLGNSKKGFDTISSGILNQNSYIYLKVDPKLDRYRNDDKFKELLKLYNLG</sequence>
<accession>A0A381VRU9</accession>
<feature type="non-terminal residue" evidence="1">
    <location>
        <position position="1"/>
    </location>
</feature>
<dbReference type="EMBL" id="UINC01009602">
    <property type="protein sequence ID" value="SVA43032.1"/>
    <property type="molecule type" value="Genomic_DNA"/>
</dbReference>
<reference evidence="1" key="1">
    <citation type="submission" date="2018-05" db="EMBL/GenBank/DDBJ databases">
        <authorList>
            <person name="Lanie J.A."/>
            <person name="Ng W.-L."/>
            <person name="Kazmierczak K.M."/>
            <person name="Andrzejewski T.M."/>
            <person name="Davidsen T.M."/>
            <person name="Wayne K.J."/>
            <person name="Tettelin H."/>
            <person name="Glass J.I."/>
            <person name="Rusch D."/>
            <person name="Podicherti R."/>
            <person name="Tsui H.-C.T."/>
            <person name="Winkler M.E."/>
        </authorList>
    </citation>
    <scope>NUCLEOTIDE SEQUENCE</scope>
</reference>
<organism evidence="1">
    <name type="scientific">marine metagenome</name>
    <dbReference type="NCBI Taxonomy" id="408172"/>
    <lineage>
        <taxon>unclassified sequences</taxon>
        <taxon>metagenomes</taxon>
        <taxon>ecological metagenomes</taxon>
    </lineage>
</organism>